<dbReference type="InterPro" id="IPR007505">
    <property type="entry name" value="PDDEXK_7"/>
</dbReference>
<evidence type="ECO:0000259" key="1">
    <source>
        <dbReference type="Pfam" id="PF09823"/>
    </source>
</evidence>
<evidence type="ECO:0000313" key="3">
    <source>
        <dbReference type="Proteomes" id="UP000191980"/>
    </source>
</evidence>
<dbReference type="EMBL" id="LPUF01000001">
    <property type="protein sequence ID" value="OQK16514.1"/>
    <property type="molecule type" value="Genomic_DNA"/>
</dbReference>
<dbReference type="InterPro" id="IPR018633">
    <property type="entry name" value="DUF2357"/>
</dbReference>
<proteinExistence type="predicted"/>
<accession>A0A1V8M4P6</accession>
<dbReference type="RefSeq" id="WP_080521144.1">
    <property type="nucleotide sequence ID" value="NZ_LPUF01000001.1"/>
</dbReference>
<organism evidence="2 3">
    <name type="scientific">Methyloprofundus sedimenti</name>
    <dbReference type="NCBI Taxonomy" id="1420851"/>
    <lineage>
        <taxon>Bacteria</taxon>
        <taxon>Pseudomonadati</taxon>
        <taxon>Pseudomonadota</taxon>
        <taxon>Gammaproteobacteria</taxon>
        <taxon>Methylococcales</taxon>
        <taxon>Methylococcaceae</taxon>
        <taxon>Methyloprofundus</taxon>
    </lineage>
</organism>
<dbReference type="STRING" id="1420851.AU255_00990"/>
<reference evidence="2 3" key="1">
    <citation type="submission" date="2015-12" db="EMBL/GenBank/DDBJ databases">
        <authorList>
            <person name="Shamseldin A."/>
            <person name="Moawad H."/>
            <person name="Abd El-Rahim W.M."/>
            <person name="Sadowsky M.J."/>
        </authorList>
    </citation>
    <scope>NUCLEOTIDE SEQUENCE [LARGE SCALE GENOMIC DNA]</scope>
    <source>
        <strain evidence="2 3">WF1</strain>
    </source>
</reference>
<sequence>MPELLGLETPDWKLVVWSKDISQSQKMLNHTLSTRKTKPPNTCLRFDPLLHIVDLDSRESQYICSDKPLFFENKLYEFDFQFQERRFSGEPVIKHRLQAIEDAFHFSGNSLRGSLNFGNAVGWFKLELNYELNSRCIAQAISFEVFPIKMDIETDLSAIQQIIDKQYPLFRFSFAQKTEQELSRSRKPHERFPLLWLSQFESLRLELESGIKKILQAPHSRLLPRTKKLRAEQLKGRLSPKLEEQVRSALKNSESYRRYKLDTQILSVDTPENRFIKMVLVRCTRELSAFIARVKESDAAPENSRVSDTFFKQINHWKTPLERFLNRPFFKEIGSYEGLNGESLVLHQKAGYANVYRVWQQLKLYLYVFGQHASISMKSVAELYEVWCILEVRRLLIDELGFTETTNRKPALYKKNVEKALRDGMGAAFNLQRNGIKIRLAHEPPFNKPPDNPQMGHIYSWITSQKPDILLEAEFESGEKLRWIFDAKYRISADDNAVDFAPDDAINQMHRYRDALIHIHQANDGWQEKSRPIFGAFVLYPGWFEASESQNPYKQAIKEIGIGAFPLLPNSKNSWLGEFLVEQFGVIDNKLDDYKTGSADHLYVQESARISYTGMELSKFQDLTLTVALGKGRSKAYLEKFREGKAQWYHLPLKTTVAKRMQRTAMRELKYCAFVVYYPDDVQRRIEYVYELVSVQLVKRRDITAEQAGVPPKNSDDDYWLFELGRVNKMALAIDVSGTRDFKFRLANIDELIKAEAWTDLPNHYAFLQKA</sequence>
<dbReference type="Pfam" id="PF09823">
    <property type="entry name" value="DUF2357"/>
    <property type="match status" value="1"/>
</dbReference>
<name>A0A1V8M4P6_9GAMM</name>
<dbReference type="Proteomes" id="UP000191980">
    <property type="component" value="Unassembled WGS sequence"/>
</dbReference>
<feature type="domain" description="DUF2357" evidence="1">
    <location>
        <begin position="113"/>
        <end position="359"/>
    </location>
</feature>
<dbReference type="Pfam" id="PF04411">
    <property type="entry name" value="PDDEXK_7"/>
    <property type="match status" value="1"/>
</dbReference>
<protein>
    <recommendedName>
        <fullName evidence="1">DUF2357 domain-containing protein</fullName>
    </recommendedName>
</protein>
<dbReference type="AlphaFoldDB" id="A0A1V8M4P6"/>
<dbReference type="OrthoDB" id="32195at2"/>
<evidence type="ECO:0000313" key="2">
    <source>
        <dbReference type="EMBL" id="OQK16514.1"/>
    </source>
</evidence>
<keyword evidence="3" id="KW-1185">Reference proteome</keyword>
<comment type="caution">
    <text evidence="2">The sequence shown here is derived from an EMBL/GenBank/DDBJ whole genome shotgun (WGS) entry which is preliminary data.</text>
</comment>
<gene>
    <name evidence="2" type="ORF">AU255_00990</name>
</gene>